<dbReference type="Proteomes" id="UP001272242">
    <property type="component" value="Unassembled WGS sequence"/>
</dbReference>
<dbReference type="InterPro" id="IPR027558">
    <property type="entry name" value="Pre_pil_HX9DG_C"/>
</dbReference>
<proteinExistence type="predicted"/>
<feature type="domain" description="DUF1559" evidence="2">
    <location>
        <begin position="32"/>
        <end position="251"/>
    </location>
</feature>
<evidence type="ECO:0000259" key="2">
    <source>
        <dbReference type="Pfam" id="PF07596"/>
    </source>
</evidence>
<comment type="caution">
    <text evidence="3">The sequence shown here is derived from an EMBL/GenBank/DDBJ whole genome shotgun (WGS) entry which is preliminary data.</text>
</comment>
<evidence type="ECO:0000313" key="3">
    <source>
        <dbReference type="EMBL" id="MDY3561941.1"/>
    </source>
</evidence>
<organism evidence="3 4">
    <name type="scientific">Gemmata algarum</name>
    <dbReference type="NCBI Taxonomy" id="2975278"/>
    <lineage>
        <taxon>Bacteria</taxon>
        <taxon>Pseudomonadati</taxon>
        <taxon>Planctomycetota</taxon>
        <taxon>Planctomycetia</taxon>
        <taxon>Gemmatales</taxon>
        <taxon>Gemmataceae</taxon>
        <taxon>Gemmata</taxon>
    </lineage>
</organism>
<dbReference type="NCBIfam" id="TIGR04294">
    <property type="entry name" value="pre_pil_HX9DG"/>
    <property type="match status" value="1"/>
</dbReference>
<dbReference type="RefSeq" id="WP_320688282.1">
    <property type="nucleotide sequence ID" value="NZ_JAXBLV010000203.1"/>
</dbReference>
<dbReference type="PANTHER" id="PTHR30093:SF2">
    <property type="entry name" value="TYPE II SECRETION SYSTEM PROTEIN H"/>
    <property type="match status" value="1"/>
</dbReference>
<dbReference type="Gene3D" id="3.30.700.10">
    <property type="entry name" value="Glycoprotein, Type 4 Pilin"/>
    <property type="match status" value="1"/>
</dbReference>
<protein>
    <submittedName>
        <fullName evidence="3">DUF1559 domain-containing protein</fullName>
    </submittedName>
</protein>
<sequence>MGRARRAFTLIELLVVIAVVAILIGLLLPAVQKVREAAARMSCSNNLKQIGLALHAHHDAAGHFPSGGMHHHLPPTYLGGTPAGLPQQNAGWAFQLLPYLDLQSVYQSGADAAAAVAVPGYFCPARRGPTVIGGRGLIDYASASGSRSTSFEQGPYYGVIVRNPQRTTTASVTDGLSNTLVIGEKRLHSERYQTGDWCDDQGYSDGWDNDIVCLARSPFGRDEPRSPYAEFGSAHRSGMNAVFGDGSVRHLRYGLTADVLVALADRRDGVTPATE</sequence>
<dbReference type="PANTHER" id="PTHR30093">
    <property type="entry name" value="GENERAL SECRETION PATHWAY PROTEIN G"/>
    <property type="match status" value="1"/>
</dbReference>
<dbReference type="SUPFAM" id="SSF54523">
    <property type="entry name" value="Pili subunits"/>
    <property type="match status" value="1"/>
</dbReference>
<keyword evidence="1" id="KW-0472">Membrane</keyword>
<feature type="transmembrane region" description="Helical" evidence="1">
    <location>
        <begin position="7"/>
        <end position="31"/>
    </location>
</feature>
<dbReference type="InterPro" id="IPR012902">
    <property type="entry name" value="N_methyl_site"/>
</dbReference>
<name>A0ABU5F7V2_9BACT</name>
<accession>A0ABU5F7V2</accession>
<dbReference type="InterPro" id="IPR045584">
    <property type="entry name" value="Pilin-like"/>
</dbReference>
<dbReference type="Pfam" id="PF07596">
    <property type="entry name" value="SBP_bac_10"/>
    <property type="match status" value="1"/>
</dbReference>
<gene>
    <name evidence="3" type="ORF">R5W23_003371</name>
</gene>
<evidence type="ECO:0000256" key="1">
    <source>
        <dbReference type="SAM" id="Phobius"/>
    </source>
</evidence>
<dbReference type="NCBIfam" id="TIGR02532">
    <property type="entry name" value="IV_pilin_GFxxxE"/>
    <property type="match status" value="1"/>
</dbReference>
<keyword evidence="1" id="KW-1133">Transmembrane helix</keyword>
<evidence type="ECO:0000313" key="4">
    <source>
        <dbReference type="Proteomes" id="UP001272242"/>
    </source>
</evidence>
<dbReference type="Pfam" id="PF07963">
    <property type="entry name" value="N_methyl"/>
    <property type="match status" value="1"/>
</dbReference>
<dbReference type="EMBL" id="JAXBLV010000203">
    <property type="protein sequence ID" value="MDY3561941.1"/>
    <property type="molecule type" value="Genomic_DNA"/>
</dbReference>
<dbReference type="InterPro" id="IPR011453">
    <property type="entry name" value="DUF1559"/>
</dbReference>
<keyword evidence="1" id="KW-0812">Transmembrane</keyword>
<keyword evidence="4" id="KW-1185">Reference proteome</keyword>
<reference evidence="4" key="1">
    <citation type="journal article" date="2023" name="Mar. Drugs">
        <title>Gemmata algarum, a Novel Planctomycete Isolated from an Algal Mat, Displays Antimicrobial Activity.</title>
        <authorList>
            <person name="Kumar G."/>
            <person name="Kallscheuer N."/>
            <person name="Kashif M."/>
            <person name="Ahamad S."/>
            <person name="Jagadeeshwari U."/>
            <person name="Pannikurungottu S."/>
            <person name="Haufschild T."/>
            <person name="Kabuu M."/>
            <person name="Sasikala C."/>
            <person name="Jogler C."/>
            <person name="Ramana C."/>
        </authorList>
    </citation>
    <scope>NUCLEOTIDE SEQUENCE [LARGE SCALE GENOMIC DNA]</scope>
    <source>
        <strain evidence="4">JC673</strain>
    </source>
</reference>